<keyword evidence="4" id="KW-1185">Reference proteome</keyword>
<dbReference type="InterPro" id="IPR011008">
    <property type="entry name" value="Dimeric_a/b-barrel"/>
</dbReference>
<dbReference type="SUPFAM" id="SSF54909">
    <property type="entry name" value="Dimeric alpha+beta barrel"/>
    <property type="match status" value="1"/>
</dbReference>
<protein>
    <submittedName>
        <fullName evidence="3">Antibiotic biosynthesis monooxygenase</fullName>
    </submittedName>
</protein>
<accession>A0AAP3E5V9</accession>
<dbReference type="InterPro" id="IPR007138">
    <property type="entry name" value="ABM_dom"/>
</dbReference>
<dbReference type="EMBL" id="JAOPJZ010000002">
    <property type="protein sequence ID" value="MCU4751137.1"/>
    <property type="molecule type" value="Genomic_DNA"/>
</dbReference>
<evidence type="ECO:0000313" key="3">
    <source>
        <dbReference type="EMBL" id="MCU4751137.1"/>
    </source>
</evidence>
<name>A0AAP3E5V9_9EURY</name>
<dbReference type="AlphaFoldDB" id="A0AAP3E5V9"/>
<comment type="caution">
    <text evidence="3">The sequence shown here is derived from an EMBL/GenBank/DDBJ whole genome shotgun (WGS) entry which is preliminary data.</text>
</comment>
<reference evidence="3 4" key="1">
    <citation type="submission" date="2022-09" db="EMBL/GenBank/DDBJ databases">
        <title>Enrichment on poylsaccharides allowed isolation of novel metabolic and taxonomic groups of Haloarchaea.</title>
        <authorList>
            <person name="Sorokin D.Y."/>
            <person name="Elcheninov A.G."/>
            <person name="Khizhniak T.V."/>
            <person name="Kolganova T.V."/>
            <person name="Kublanov I.V."/>
        </authorList>
    </citation>
    <scope>NUCLEOTIDE SEQUENCE [LARGE SCALE GENOMIC DNA]</scope>
    <source>
        <strain evidence="3 4">AArc-curdl1</strain>
    </source>
</reference>
<dbReference type="Pfam" id="PF03992">
    <property type="entry name" value="ABM"/>
    <property type="match status" value="1"/>
</dbReference>
<feature type="domain" description="ABM" evidence="2">
    <location>
        <begin position="12"/>
        <end position="71"/>
    </location>
</feature>
<proteinExistence type="predicted"/>
<dbReference type="GO" id="GO:0004497">
    <property type="term" value="F:monooxygenase activity"/>
    <property type="evidence" value="ECO:0007669"/>
    <property type="project" value="UniProtKB-KW"/>
</dbReference>
<organism evidence="3 4">
    <name type="scientific">Natronosalvus hydrolyticus</name>
    <dbReference type="NCBI Taxonomy" id="2979988"/>
    <lineage>
        <taxon>Archaea</taxon>
        <taxon>Methanobacteriati</taxon>
        <taxon>Methanobacteriota</taxon>
        <taxon>Stenosarchaea group</taxon>
        <taxon>Halobacteria</taxon>
        <taxon>Halobacteriales</taxon>
        <taxon>Natrialbaceae</taxon>
        <taxon>Natronosalvus</taxon>
    </lineage>
</organism>
<dbReference type="Proteomes" id="UP001321047">
    <property type="component" value="Unassembled WGS sequence"/>
</dbReference>
<dbReference type="Gene3D" id="3.30.70.100">
    <property type="match status" value="1"/>
</dbReference>
<gene>
    <name evidence="3" type="ORF">OB919_03935</name>
</gene>
<feature type="region of interest" description="Disordered" evidence="1">
    <location>
        <begin position="87"/>
        <end position="106"/>
    </location>
</feature>
<evidence type="ECO:0000259" key="2">
    <source>
        <dbReference type="Pfam" id="PF03992"/>
    </source>
</evidence>
<keyword evidence="3" id="KW-0503">Monooxygenase</keyword>
<evidence type="ECO:0000313" key="4">
    <source>
        <dbReference type="Proteomes" id="UP001321047"/>
    </source>
</evidence>
<dbReference type="RefSeq" id="WP_342806608.1">
    <property type="nucleotide sequence ID" value="NZ_JAOPJZ010000002.1"/>
</dbReference>
<sequence length="106" mass="12236">MYVLVRFEVAEFERWKEAFDDRAAVRAEHGCRGGSVFTRADSDRKVVLLAEWDDTDRAQEYFDSAEFRRAMTDAGVQRKPDVTVLEDAGEIPVELDDSEEDDERDD</sequence>
<keyword evidence="3" id="KW-0560">Oxidoreductase</keyword>
<evidence type="ECO:0000256" key="1">
    <source>
        <dbReference type="SAM" id="MobiDB-lite"/>
    </source>
</evidence>